<dbReference type="SUPFAM" id="SSF51735">
    <property type="entry name" value="NAD(P)-binding Rossmann-fold domains"/>
    <property type="match status" value="1"/>
</dbReference>
<name>A0A927H2E3_9BACL</name>
<dbReference type="SUPFAM" id="SSF55347">
    <property type="entry name" value="Glyceraldehyde-3-phosphate dehydrogenase-like, C-terminal domain"/>
    <property type="match status" value="1"/>
</dbReference>
<dbReference type="Pfam" id="PF01408">
    <property type="entry name" value="GFO_IDH_MocA"/>
    <property type="match status" value="1"/>
</dbReference>
<dbReference type="InterPro" id="IPR055170">
    <property type="entry name" value="GFO_IDH_MocA-like_dom"/>
</dbReference>
<dbReference type="Pfam" id="PF22725">
    <property type="entry name" value="GFO_IDH_MocA_C3"/>
    <property type="match status" value="1"/>
</dbReference>
<evidence type="ECO:0000259" key="2">
    <source>
        <dbReference type="Pfam" id="PF22725"/>
    </source>
</evidence>
<dbReference type="InterPro" id="IPR036291">
    <property type="entry name" value="NAD(P)-bd_dom_sf"/>
</dbReference>
<comment type="caution">
    <text evidence="3">The sequence shown here is derived from an EMBL/GenBank/DDBJ whole genome shotgun (WGS) entry which is preliminary data.</text>
</comment>
<organism evidence="3 4">
    <name type="scientific">Paenibacillus oceani</name>
    <dbReference type="NCBI Taxonomy" id="2772510"/>
    <lineage>
        <taxon>Bacteria</taxon>
        <taxon>Bacillati</taxon>
        <taxon>Bacillota</taxon>
        <taxon>Bacilli</taxon>
        <taxon>Bacillales</taxon>
        <taxon>Paenibacillaceae</taxon>
        <taxon>Paenibacillus</taxon>
    </lineage>
</organism>
<dbReference type="Gene3D" id="3.30.360.10">
    <property type="entry name" value="Dihydrodipicolinate Reductase, domain 2"/>
    <property type="match status" value="1"/>
</dbReference>
<dbReference type="PANTHER" id="PTHR43377">
    <property type="entry name" value="BILIVERDIN REDUCTASE A"/>
    <property type="match status" value="1"/>
</dbReference>
<sequence>MTTIRIGMIGTGNIAHSHATRLKKAQEAAIVALADPSAGSRKSLKEKFALDGADEYDDYSEMLKRGDIDAVIICSPHTLHFEQAWDALSAGKHVLLEKPMVCTSNEAEELIAHAKETGKLLQVSYQRHCAPHFMYIRSAIAAGQIGKLTSITATLYQDWKDAQTGTWRQNAALSGGGMLMDSGSHIIDVLLWTTGLTPESVVTQLSCQDSPVEIDTFTAIRFAEGPVAGLNIIGKAPKRSFLETYGFVGEDGGIFYDNGKITLRRNGEEPVTPELPAETTDPDRNFVAAILGREELLVPGEYALKVIQLTESIYQAAGYAPLVAAE</sequence>
<feature type="domain" description="GFO/IDH/MocA-like oxidoreductase" evidence="2">
    <location>
        <begin position="134"/>
        <end position="254"/>
    </location>
</feature>
<evidence type="ECO:0000313" key="3">
    <source>
        <dbReference type="EMBL" id="MBD2866161.1"/>
    </source>
</evidence>
<accession>A0A927H2E3</accession>
<dbReference type="RefSeq" id="WP_190931779.1">
    <property type="nucleotide sequence ID" value="NZ_JACXJA010000053.1"/>
</dbReference>
<dbReference type="Gene3D" id="3.40.50.720">
    <property type="entry name" value="NAD(P)-binding Rossmann-like Domain"/>
    <property type="match status" value="1"/>
</dbReference>
<keyword evidence="4" id="KW-1185">Reference proteome</keyword>
<feature type="domain" description="Gfo/Idh/MocA-like oxidoreductase N-terminal" evidence="1">
    <location>
        <begin position="4"/>
        <end position="125"/>
    </location>
</feature>
<evidence type="ECO:0000313" key="4">
    <source>
        <dbReference type="Proteomes" id="UP000639396"/>
    </source>
</evidence>
<reference evidence="3" key="1">
    <citation type="submission" date="2020-09" db="EMBL/GenBank/DDBJ databases">
        <title>A novel bacterium of genus Paenibacillus, isolated from South China Sea.</title>
        <authorList>
            <person name="Huang H."/>
            <person name="Mo K."/>
            <person name="Hu Y."/>
        </authorList>
    </citation>
    <scope>NUCLEOTIDE SEQUENCE</scope>
    <source>
        <strain evidence="3">IB182363</strain>
    </source>
</reference>
<evidence type="ECO:0000259" key="1">
    <source>
        <dbReference type="Pfam" id="PF01408"/>
    </source>
</evidence>
<dbReference type="InterPro" id="IPR000683">
    <property type="entry name" value="Gfo/Idh/MocA-like_OxRdtase_N"/>
</dbReference>
<dbReference type="GO" id="GO:0000166">
    <property type="term" value="F:nucleotide binding"/>
    <property type="evidence" value="ECO:0007669"/>
    <property type="project" value="InterPro"/>
</dbReference>
<dbReference type="AlphaFoldDB" id="A0A927H2E3"/>
<proteinExistence type="predicted"/>
<protein>
    <submittedName>
        <fullName evidence="3">Gfo/Idh/MocA family oxidoreductase</fullName>
    </submittedName>
</protein>
<dbReference type="Proteomes" id="UP000639396">
    <property type="component" value="Unassembled WGS sequence"/>
</dbReference>
<dbReference type="EMBL" id="JACXJA010000053">
    <property type="protein sequence ID" value="MBD2866161.1"/>
    <property type="molecule type" value="Genomic_DNA"/>
</dbReference>
<dbReference type="InterPro" id="IPR051450">
    <property type="entry name" value="Gfo/Idh/MocA_Oxidoreductases"/>
</dbReference>
<gene>
    <name evidence="3" type="ORF">IDH45_29725</name>
</gene>
<dbReference type="PANTHER" id="PTHR43377:SF1">
    <property type="entry name" value="BILIVERDIN REDUCTASE A"/>
    <property type="match status" value="1"/>
</dbReference>